<dbReference type="InterPro" id="IPR022144">
    <property type="entry name" value="DUF3676"/>
</dbReference>
<dbReference type="EMBL" id="AHKC01014632">
    <property type="protein sequence ID" value="EKF28870.1"/>
    <property type="molecule type" value="Genomic_DNA"/>
</dbReference>
<dbReference type="InterPro" id="IPR013320">
    <property type="entry name" value="ConA-like_dom_sf"/>
</dbReference>
<protein>
    <submittedName>
        <fullName evidence="4">Trans-sialidase, putative</fullName>
    </submittedName>
</protein>
<feature type="compositionally biased region" description="Acidic residues" evidence="1">
    <location>
        <begin position="131"/>
        <end position="142"/>
    </location>
</feature>
<evidence type="ECO:0000313" key="4">
    <source>
        <dbReference type="EMBL" id="EKF28870.1"/>
    </source>
</evidence>
<dbReference type="Pfam" id="PF12429">
    <property type="entry name" value="DUF3676"/>
    <property type="match status" value="1"/>
</dbReference>
<evidence type="ECO:0000259" key="3">
    <source>
        <dbReference type="Pfam" id="PF22925"/>
    </source>
</evidence>
<feature type="non-terminal residue" evidence="4">
    <location>
        <position position="277"/>
    </location>
</feature>
<feature type="compositionally biased region" description="Polar residues" evidence="1">
    <location>
        <begin position="184"/>
        <end position="197"/>
    </location>
</feature>
<feature type="region of interest" description="Disordered" evidence="1">
    <location>
        <begin position="93"/>
        <end position="277"/>
    </location>
</feature>
<feature type="domain" description="Trans-sialidase C-terminal" evidence="3">
    <location>
        <begin position="21"/>
        <end position="81"/>
    </location>
</feature>
<feature type="compositionally biased region" description="Low complexity" evidence="1">
    <location>
        <begin position="107"/>
        <end position="117"/>
    </location>
</feature>
<organism evidence="4 5">
    <name type="scientific">Trypanosoma cruzi marinkellei</name>
    <dbReference type="NCBI Taxonomy" id="85056"/>
    <lineage>
        <taxon>Eukaryota</taxon>
        <taxon>Discoba</taxon>
        <taxon>Euglenozoa</taxon>
        <taxon>Kinetoplastea</taxon>
        <taxon>Metakinetoplastina</taxon>
        <taxon>Trypanosomatida</taxon>
        <taxon>Trypanosomatidae</taxon>
        <taxon>Trypanosoma</taxon>
        <taxon>Schizotrypanum</taxon>
    </lineage>
</organism>
<proteinExistence type="predicted"/>
<evidence type="ECO:0000259" key="2">
    <source>
        <dbReference type="Pfam" id="PF12429"/>
    </source>
</evidence>
<evidence type="ECO:0000256" key="1">
    <source>
        <dbReference type="SAM" id="MobiDB-lite"/>
    </source>
</evidence>
<dbReference type="AlphaFoldDB" id="K2MP30"/>
<sequence length="277" mass="29430">MQRMLMMGTKQDVSGGTAMYSDYWTVFVDAEEIHHTEYNVNLFDSYRISHFYVGGDSKDQNATGGHVTVTNVMLYNKKLSEGVLDKLKESKVTIPSPGVEKNPTEPAASADASVASTSKREEDIAIHANLTDDDTDKQEEENVQDRVPAENPSTVAAGSFVSEPAKAAESAGASRPEGGAQLSKGETAQQTTLSEGNGSMERDSEVQSHELKSTESTEVTDIEGSSEGNGTQPPEEEGGTKDRSDGSVSSVAVSSDMGTAATPVDGELQAQQRTEPS</sequence>
<dbReference type="InterPro" id="IPR055239">
    <property type="entry name" value="TS_C"/>
</dbReference>
<comment type="caution">
    <text evidence="4">The sequence shown here is derived from an EMBL/GenBank/DDBJ whole genome shotgun (WGS) entry which is preliminary data.</text>
</comment>
<evidence type="ECO:0000313" key="5">
    <source>
        <dbReference type="Proteomes" id="UP000007350"/>
    </source>
</evidence>
<dbReference type="Gene3D" id="2.60.120.200">
    <property type="match status" value="1"/>
</dbReference>
<dbReference type="Pfam" id="PF22925">
    <property type="entry name" value="TS_C"/>
    <property type="match status" value="1"/>
</dbReference>
<feature type="compositionally biased region" description="Low complexity" evidence="1">
    <location>
        <begin position="246"/>
        <end position="256"/>
    </location>
</feature>
<reference evidence="4 5" key="1">
    <citation type="journal article" date="2012" name="BMC Genomics">
        <title>Comparative genomic analysis of human infective Trypanosoma cruzi lineages with the bat-restricted subspecies T. cruzi marinkellei.</title>
        <authorList>
            <person name="Franzen O."/>
            <person name="Talavera-Lopez C."/>
            <person name="Ochaya S."/>
            <person name="Butler C.E."/>
            <person name="Messenger L.A."/>
            <person name="Lewis M.D."/>
            <person name="Llewellyn M.S."/>
            <person name="Marinkelle C.J."/>
            <person name="Tyler K.M."/>
            <person name="Miles M.A."/>
            <person name="Andersson B."/>
        </authorList>
    </citation>
    <scope>NUCLEOTIDE SEQUENCE [LARGE SCALE GENOMIC DNA]</scope>
    <source>
        <strain evidence="4 5">B7</strain>
    </source>
</reference>
<feature type="domain" description="DUF3676" evidence="2">
    <location>
        <begin position="111"/>
        <end position="277"/>
    </location>
</feature>
<accession>K2MP30</accession>
<keyword evidence="5" id="KW-1185">Reference proteome</keyword>
<feature type="compositionally biased region" description="Basic and acidic residues" evidence="1">
    <location>
        <begin position="200"/>
        <end position="215"/>
    </location>
</feature>
<dbReference type="SUPFAM" id="SSF49899">
    <property type="entry name" value="Concanavalin A-like lectins/glucanases"/>
    <property type="match status" value="1"/>
</dbReference>
<name>K2MP30_TRYCR</name>
<dbReference type="Proteomes" id="UP000007350">
    <property type="component" value="Unassembled WGS sequence"/>
</dbReference>
<gene>
    <name evidence="4" type="ORF">MOQ_007365</name>
</gene>